<evidence type="ECO:0000256" key="4">
    <source>
        <dbReference type="ARBA" id="ARBA00040017"/>
    </source>
</evidence>
<dbReference type="Gene3D" id="6.10.250.1710">
    <property type="match status" value="1"/>
</dbReference>
<evidence type="ECO:0000256" key="3">
    <source>
        <dbReference type="ARBA" id="ARBA00022753"/>
    </source>
</evidence>
<dbReference type="Proteomes" id="UP000307173">
    <property type="component" value="Unassembled WGS sequence"/>
</dbReference>
<dbReference type="AlphaFoldDB" id="A0A4T0WY25"/>
<feature type="compositionally biased region" description="Basic and acidic residues" evidence="7">
    <location>
        <begin position="233"/>
        <end position="244"/>
    </location>
</feature>
<gene>
    <name evidence="8" type="ORF">CANINC_003725</name>
</gene>
<feature type="coiled-coil region" evidence="6">
    <location>
        <begin position="60"/>
        <end position="140"/>
    </location>
</feature>
<evidence type="ECO:0000256" key="6">
    <source>
        <dbReference type="SAM" id="Coils"/>
    </source>
</evidence>
<keyword evidence="3" id="KW-0967">Endosome</keyword>
<dbReference type="GO" id="GO:0000815">
    <property type="term" value="C:ESCRT III complex"/>
    <property type="evidence" value="ECO:0007669"/>
    <property type="project" value="TreeGrafter"/>
</dbReference>
<dbReference type="PANTHER" id="PTHR22761:SF10">
    <property type="entry name" value="GH13992P"/>
    <property type="match status" value="1"/>
</dbReference>
<evidence type="ECO:0000256" key="5">
    <source>
        <dbReference type="ARBA" id="ARBA00042586"/>
    </source>
</evidence>
<dbReference type="InterPro" id="IPR005024">
    <property type="entry name" value="Snf7_fam"/>
</dbReference>
<dbReference type="GO" id="GO:0006900">
    <property type="term" value="P:vesicle budding from membrane"/>
    <property type="evidence" value="ECO:0007669"/>
    <property type="project" value="TreeGrafter"/>
</dbReference>
<organism evidence="8 9">
    <name type="scientific">Pichia inconspicua</name>
    <dbReference type="NCBI Taxonomy" id="52247"/>
    <lineage>
        <taxon>Eukaryota</taxon>
        <taxon>Fungi</taxon>
        <taxon>Dikarya</taxon>
        <taxon>Ascomycota</taxon>
        <taxon>Saccharomycotina</taxon>
        <taxon>Pichiomycetes</taxon>
        <taxon>Pichiales</taxon>
        <taxon>Pichiaceae</taxon>
        <taxon>Pichia</taxon>
    </lineage>
</organism>
<dbReference type="STRING" id="52247.A0A4T0WY25"/>
<name>A0A4T0WY25_9ASCO</name>
<keyword evidence="9" id="KW-1185">Reference proteome</keyword>
<dbReference type="GO" id="GO:0032511">
    <property type="term" value="P:late endosome to vacuole transport via multivesicular body sorting pathway"/>
    <property type="evidence" value="ECO:0007669"/>
    <property type="project" value="TreeGrafter"/>
</dbReference>
<comment type="similarity">
    <text evidence="2">Belongs to the SNF7 family.</text>
</comment>
<dbReference type="Pfam" id="PF03357">
    <property type="entry name" value="Snf7"/>
    <property type="match status" value="1"/>
</dbReference>
<feature type="region of interest" description="Disordered" evidence="7">
    <location>
        <begin position="182"/>
        <end position="244"/>
    </location>
</feature>
<feature type="compositionally biased region" description="Low complexity" evidence="7">
    <location>
        <begin position="185"/>
        <end position="198"/>
    </location>
</feature>
<comment type="caution">
    <text evidence="8">The sequence shown here is derived from an EMBL/GenBank/DDBJ whole genome shotgun (WGS) entry which is preliminary data.</text>
</comment>
<sequence>MWNYLFGSTTKQKKEMPKKAIVELREHITTLSKKSKYIQSQIDEQDAAARKYVTSNKVLAKNALKKKKKLEVDLMKIDNQIESLEVQLNAIESANLNLETMKAMKQGAKAIKQIHSDFDIDKVDETMDQIREQVEISEEISEAISRPLGTEFVDEDELDEELAALQQEEIESHLTNTQTVERVRQSPQQQQQQKSSQQDIDVHKINSMPSAPTKNLDSGKNDSEVEEEDEDERALRELQAEMGM</sequence>
<reference evidence="8 9" key="1">
    <citation type="journal article" date="2019" name="Front. Genet.">
        <title>Whole-Genome Sequencing of the Opportunistic Yeast Pathogen Candida inconspicua Uncovers Its Hybrid Origin.</title>
        <authorList>
            <person name="Mixao V."/>
            <person name="Hansen A.P."/>
            <person name="Saus E."/>
            <person name="Boekhout T."/>
            <person name="Lass-Florl C."/>
            <person name="Gabaldon T."/>
        </authorList>
    </citation>
    <scope>NUCLEOTIDE SEQUENCE [LARGE SCALE GENOMIC DNA]</scope>
    <source>
        <strain evidence="8 9">CBS 180</strain>
    </source>
</reference>
<proteinExistence type="inferred from homology"/>
<dbReference type="GO" id="GO:0005771">
    <property type="term" value="C:multivesicular body"/>
    <property type="evidence" value="ECO:0007669"/>
    <property type="project" value="TreeGrafter"/>
</dbReference>
<dbReference type="OrthoDB" id="5592979at2759"/>
<evidence type="ECO:0000256" key="2">
    <source>
        <dbReference type="ARBA" id="ARBA00006190"/>
    </source>
</evidence>
<evidence type="ECO:0000313" key="9">
    <source>
        <dbReference type="Proteomes" id="UP000307173"/>
    </source>
</evidence>
<dbReference type="Gene3D" id="1.10.287.1060">
    <property type="entry name" value="ESAT-6-like"/>
    <property type="match status" value="1"/>
</dbReference>
<evidence type="ECO:0000256" key="1">
    <source>
        <dbReference type="ARBA" id="ARBA00004177"/>
    </source>
</evidence>
<dbReference type="PANTHER" id="PTHR22761">
    <property type="entry name" value="CHARGED MULTIVESICULAR BODY PROTEIN"/>
    <property type="match status" value="1"/>
</dbReference>
<accession>A0A4T0WY25</accession>
<dbReference type="EMBL" id="SELW01000597">
    <property type="protein sequence ID" value="TID19296.1"/>
    <property type="molecule type" value="Genomic_DNA"/>
</dbReference>
<comment type="subcellular location">
    <subcellularLocation>
        <location evidence="1">Endosome</location>
    </subcellularLocation>
</comment>
<keyword evidence="6" id="KW-0175">Coiled coil</keyword>
<evidence type="ECO:0000256" key="7">
    <source>
        <dbReference type="SAM" id="MobiDB-lite"/>
    </source>
</evidence>
<feature type="compositionally biased region" description="Polar residues" evidence="7">
    <location>
        <begin position="207"/>
        <end position="216"/>
    </location>
</feature>
<evidence type="ECO:0000313" key="8">
    <source>
        <dbReference type="EMBL" id="TID19296.1"/>
    </source>
</evidence>
<dbReference type="GO" id="GO:0009898">
    <property type="term" value="C:cytoplasmic side of plasma membrane"/>
    <property type="evidence" value="ECO:0007669"/>
    <property type="project" value="TreeGrafter"/>
</dbReference>
<protein>
    <recommendedName>
        <fullName evidence="4">Vacuolar-sorting protein SNF7</fullName>
    </recommendedName>
    <alternativeName>
        <fullName evidence="5">Vacuolar protein-sorting-associated protein 32</fullName>
    </alternativeName>
</protein>